<dbReference type="EMBL" id="GGEC01021817">
    <property type="protein sequence ID" value="MBX02301.1"/>
    <property type="molecule type" value="Transcribed_RNA"/>
</dbReference>
<accession>A0A2P2K9D0</accession>
<organism evidence="1">
    <name type="scientific">Rhizophora mucronata</name>
    <name type="common">Asiatic mangrove</name>
    <dbReference type="NCBI Taxonomy" id="61149"/>
    <lineage>
        <taxon>Eukaryota</taxon>
        <taxon>Viridiplantae</taxon>
        <taxon>Streptophyta</taxon>
        <taxon>Embryophyta</taxon>
        <taxon>Tracheophyta</taxon>
        <taxon>Spermatophyta</taxon>
        <taxon>Magnoliopsida</taxon>
        <taxon>eudicotyledons</taxon>
        <taxon>Gunneridae</taxon>
        <taxon>Pentapetalae</taxon>
        <taxon>rosids</taxon>
        <taxon>fabids</taxon>
        <taxon>Malpighiales</taxon>
        <taxon>Rhizophoraceae</taxon>
        <taxon>Rhizophora</taxon>
    </lineage>
</organism>
<evidence type="ECO:0000313" key="1">
    <source>
        <dbReference type="EMBL" id="MBX02301.1"/>
    </source>
</evidence>
<protein>
    <submittedName>
        <fullName evidence="1">Uncharacterized protein MANES_09G114500</fullName>
    </submittedName>
</protein>
<reference evidence="1" key="1">
    <citation type="submission" date="2018-02" db="EMBL/GenBank/DDBJ databases">
        <title>Rhizophora mucronata_Transcriptome.</title>
        <authorList>
            <person name="Meera S.P."/>
            <person name="Sreeshan A."/>
            <person name="Augustine A."/>
        </authorList>
    </citation>
    <scope>NUCLEOTIDE SEQUENCE</scope>
    <source>
        <tissue evidence="1">Leaf</tissue>
    </source>
</reference>
<proteinExistence type="predicted"/>
<dbReference type="AlphaFoldDB" id="A0A2P2K9D0"/>
<sequence length="47" mass="5741">MDIIPTILDHRLQKRQSKELHFRALVQQPFLYCFHNIFCLPEQFSTH</sequence>
<name>A0A2P2K9D0_RHIMU</name>